<accession>A0A1F7YVC0</accession>
<protein>
    <recommendedName>
        <fullName evidence="4">DUF4012 domain-containing protein</fullName>
    </recommendedName>
</protein>
<keyword evidence="1" id="KW-1133">Transmembrane helix</keyword>
<keyword evidence="1" id="KW-0472">Membrane</keyword>
<name>A0A1F7YVC0_9BACT</name>
<keyword evidence="1" id="KW-0812">Transmembrane</keyword>
<evidence type="ECO:0000313" key="2">
    <source>
        <dbReference type="EMBL" id="OGM31273.1"/>
    </source>
</evidence>
<dbReference type="Pfam" id="PF13196">
    <property type="entry name" value="DUF4012"/>
    <property type="match status" value="1"/>
</dbReference>
<sequence length="681" mass="75920">MRKDHEEIPQIRPSLLDPPQIKLSEEVPIRVEEAHRGGIILDKPARKKLRLKLPKIKFGNKKLVYKLLAVFGLIFVLLLFLVIIPGIGLFRSGMKLRASVDKLSASFDSQDIAVVKAELANFKSDFESFKGAYSRLGWSKVVPVIGAYYRDGTAALSAGTHALDAGDIFVATMEPYADIIGFGGADATGGDSANDRIEFLVSTIDDILPHADELSEKARLAREELTKIDPNRYPERLFGKEIRSKLKNYLTQAEEASNFVANSKPMLEAAPYLLGTDGTRRYLLLFQNDKELRPTGGFITAYSIIEVTNGKIQPVSSNDIYNLDNNYTPSIEAPRVIREYIKGPYLISKNYRLRDMNWNPDFRDTMELFIPEAESAGIDDIDGVIAVDTQVVVNILNAIGTVDVPGYGQYSTSHDERCACPQVIYELESFADVEGPIVWSENEPGKIVFAPPNYLNRKEIVGPLMNTILSSALGQPKEKLPSLFEAGWRSLTEKHILLYMFDDKAQAGAEAFGIAGRVTEYDADYLHVVDANLAGRKSNLYVTQEVLQNIEIAGDGTVTKTVEITYQNPQDYDGWLNSVLPNWTRVYIPKGSEVMDVQGFENPGEVYEELGKTVVSGGFELRPKGIKKITITYKLPFKASGEYTLMIQKQAGTDAPLYSVNIGRASEEFYLRTDRELKFDI</sequence>
<reference evidence="2 3" key="1">
    <citation type="journal article" date="2016" name="Nat. Commun.">
        <title>Thousands of microbial genomes shed light on interconnected biogeochemical processes in an aquifer system.</title>
        <authorList>
            <person name="Anantharaman K."/>
            <person name="Brown C.T."/>
            <person name="Hug L.A."/>
            <person name="Sharon I."/>
            <person name="Castelle C.J."/>
            <person name="Probst A.J."/>
            <person name="Thomas B.C."/>
            <person name="Singh A."/>
            <person name="Wilkins M.J."/>
            <person name="Karaoz U."/>
            <person name="Brodie E.L."/>
            <person name="Williams K.H."/>
            <person name="Hubbard S.S."/>
            <person name="Banfield J.F."/>
        </authorList>
    </citation>
    <scope>NUCLEOTIDE SEQUENCE [LARGE SCALE GENOMIC DNA]</scope>
</reference>
<dbReference type="Proteomes" id="UP000178870">
    <property type="component" value="Unassembled WGS sequence"/>
</dbReference>
<feature type="transmembrane region" description="Helical" evidence="1">
    <location>
        <begin position="63"/>
        <end position="90"/>
    </location>
</feature>
<evidence type="ECO:0000256" key="1">
    <source>
        <dbReference type="SAM" id="Phobius"/>
    </source>
</evidence>
<comment type="caution">
    <text evidence="2">The sequence shown here is derived from an EMBL/GenBank/DDBJ whole genome shotgun (WGS) entry which is preliminary data.</text>
</comment>
<gene>
    <name evidence="2" type="ORF">A2803_03710</name>
</gene>
<organism evidence="2 3">
    <name type="scientific">Candidatus Woesebacteria bacterium RIFCSPHIGHO2_01_FULL_44_21</name>
    <dbReference type="NCBI Taxonomy" id="1802503"/>
    <lineage>
        <taxon>Bacteria</taxon>
        <taxon>Candidatus Woeseibacteriota</taxon>
    </lineage>
</organism>
<dbReference type="InterPro" id="IPR025101">
    <property type="entry name" value="DUF4012"/>
</dbReference>
<evidence type="ECO:0008006" key="4">
    <source>
        <dbReference type="Google" id="ProtNLM"/>
    </source>
</evidence>
<dbReference type="EMBL" id="MGGP01000028">
    <property type="protein sequence ID" value="OGM31273.1"/>
    <property type="molecule type" value="Genomic_DNA"/>
</dbReference>
<evidence type="ECO:0000313" key="3">
    <source>
        <dbReference type="Proteomes" id="UP000178870"/>
    </source>
</evidence>
<dbReference type="AlphaFoldDB" id="A0A1F7YVC0"/>
<proteinExistence type="predicted"/>